<gene>
    <name evidence="2" type="ORF">M2283_001651</name>
</gene>
<dbReference type="InterPro" id="IPR052998">
    <property type="entry name" value="Hetero-Diels-Alderase-like"/>
</dbReference>
<dbReference type="PANTHER" id="PTHR42060:SF1">
    <property type="entry name" value="NHL REPEAT-CONTAINING PROTEIN"/>
    <property type="match status" value="1"/>
</dbReference>
<dbReference type="InterPro" id="IPR011042">
    <property type="entry name" value="6-blade_b-propeller_TolB-like"/>
</dbReference>
<dbReference type="SUPFAM" id="SSF63829">
    <property type="entry name" value="Calcium-dependent phosphotriesterase"/>
    <property type="match status" value="1"/>
</dbReference>
<evidence type="ECO:0000256" key="1">
    <source>
        <dbReference type="SAM" id="SignalP"/>
    </source>
</evidence>
<dbReference type="PANTHER" id="PTHR42060">
    <property type="entry name" value="NHL REPEAT-CONTAINING PROTEIN-RELATED"/>
    <property type="match status" value="1"/>
</dbReference>
<keyword evidence="3" id="KW-1185">Reference proteome</keyword>
<protein>
    <recommendedName>
        <fullName evidence="4">SMP-30/Gluconolactonase/LRE-like region domain-containing protein</fullName>
    </recommendedName>
</protein>
<comment type="caution">
    <text evidence="2">The sequence shown here is derived from an EMBL/GenBank/DDBJ whole genome shotgun (WGS) entry which is preliminary data.</text>
</comment>
<evidence type="ECO:0008006" key="4">
    <source>
        <dbReference type="Google" id="ProtNLM"/>
    </source>
</evidence>
<evidence type="ECO:0000313" key="2">
    <source>
        <dbReference type="EMBL" id="MDH6214368.1"/>
    </source>
</evidence>
<sequence>MNHGRIPLQKQFRLVAAVVATSAVLVSAPYASAASGQAQPKPVVTHVKTVASFDFAVGDAPENVTLNPDGSLTVSMLGGSAGRRPALVRVDVSGHRAVLVAGQPGDMITGNTRGLDGSVYHNVSSTDAARSGVWKLPLGGSPRRIAALPAGELPNGLAIDQAGRTLYVAESFKGAVWTVPVSGGTAARWLTHASLAPAESPLPLGANRLRSHNGAVWVSNLSKGTLLRVPVTAAGSAGPVHVVTSDVVGIDDFTFLSGRSDVVFAALNSPNEITVVYPNGAKKTVLTSADGLASPTATVVRGHRLYITDGGFAKSRDAKLQQGKINFSALFAEAAS</sequence>
<dbReference type="EMBL" id="JARXVH010000002">
    <property type="protein sequence ID" value="MDH6214368.1"/>
    <property type="molecule type" value="Genomic_DNA"/>
</dbReference>
<dbReference type="Proteomes" id="UP001160499">
    <property type="component" value="Unassembled WGS sequence"/>
</dbReference>
<evidence type="ECO:0000313" key="3">
    <source>
        <dbReference type="Proteomes" id="UP001160499"/>
    </source>
</evidence>
<feature type="signal peptide" evidence="1">
    <location>
        <begin position="1"/>
        <end position="33"/>
    </location>
</feature>
<feature type="chain" id="PRO_5045722528" description="SMP-30/Gluconolactonase/LRE-like region domain-containing protein" evidence="1">
    <location>
        <begin position="34"/>
        <end position="336"/>
    </location>
</feature>
<organism evidence="2 3">
    <name type="scientific">Streptomyces pseudovenezuelae</name>
    <dbReference type="NCBI Taxonomy" id="67350"/>
    <lineage>
        <taxon>Bacteria</taxon>
        <taxon>Bacillati</taxon>
        <taxon>Actinomycetota</taxon>
        <taxon>Actinomycetes</taxon>
        <taxon>Kitasatosporales</taxon>
        <taxon>Streptomycetaceae</taxon>
        <taxon>Streptomyces</taxon>
        <taxon>Streptomyces aurantiacus group</taxon>
    </lineage>
</organism>
<keyword evidence="1" id="KW-0732">Signal</keyword>
<name>A0ABT6LDH8_9ACTN</name>
<dbReference type="Gene3D" id="2.120.10.30">
    <property type="entry name" value="TolB, C-terminal domain"/>
    <property type="match status" value="1"/>
</dbReference>
<reference evidence="2 3" key="1">
    <citation type="submission" date="2023-04" db="EMBL/GenBank/DDBJ databases">
        <title>Forest soil microbial communities from Buena Vista Peninsula, Colon Province, Panama.</title>
        <authorList>
            <person name="Bouskill N."/>
        </authorList>
    </citation>
    <scope>NUCLEOTIDE SEQUENCE [LARGE SCALE GENOMIC DNA]</scope>
    <source>
        <strain evidence="2 3">GGS1</strain>
    </source>
</reference>
<accession>A0ABT6LDH8</accession>
<proteinExistence type="predicted"/>